<keyword evidence="2" id="KW-0614">Plasmid</keyword>
<reference evidence="1" key="1">
    <citation type="submission" date="2021-03" db="EMBL/GenBank/DDBJ databases">
        <title>Isolation of Bacillus subtilis from fermented food sample.</title>
        <authorList>
            <person name="Lakshmanan V."/>
            <person name="Athira K."/>
            <person name="Rajagopal K."/>
        </authorList>
    </citation>
    <scope>NUCLEOTIDE SEQUENCE</scope>
    <source>
        <strain evidence="1">S1</strain>
    </source>
</reference>
<dbReference type="Proteomes" id="UP000665181">
    <property type="component" value="Unassembled WGS sequence"/>
</dbReference>
<geneLocation type="plasmid" evidence="2 4">
    <name>unnamed1</name>
</geneLocation>
<dbReference type="RefSeq" id="WP_208556765.1">
    <property type="nucleotide sequence ID" value="NZ_JAGFPW010000026.1"/>
</dbReference>
<dbReference type="EMBL" id="CP120574">
    <property type="protein sequence ID" value="WEY82931.1"/>
    <property type="molecule type" value="Genomic_DNA"/>
</dbReference>
<evidence type="ECO:0000313" key="4">
    <source>
        <dbReference type="Proteomes" id="UP001214898"/>
    </source>
</evidence>
<protein>
    <submittedName>
        <fullName evidence="1">Uncharacterized protein</fullName>
    </submittedName>
</protein>
<gene>
    <name evidence="1" type="ORF">J5227_19700</name>
    <name evidence="2" type="ORF">P5633_00275</name>
</gene>
<reference evidence="2" key="2">
    <citation type="submission" date="2023-03" db="EMBL/GenBank/DDBJ databases">
        <title>Complete genome sequences of 52 Bacillus and Priestia strains isolated from West-African fermentations and 26 reference strains from the DSMZ collection.</title>
        <authorList>
            <person name="Wiedenbein E.S."/>
            <person name="Canoy T.S."/>
            <person name="Hui Y."/>
            <person name="Parkouda C."/>
            <person name="Dawende C."/>
            <person name="Ametefe E."/>
            <person name="Jespersen L."/>
            <person name="Nielsen D.S."/>
        </authorList>
    </citation>
    <scope>NUCLEOTIDE SEQUENCE</scope>
    <source>
        <strain evidence="2">PRO56</strain>
        <plasmid evidence="2">unnamed1</plasmid>
    </source>
</reference>
<dbReference type="EMBL" id="JAGFPW010000026">
    <property type="protein sequence ID" value="MBO3796475.1"/>
    <property type="molecule type" value="Genomic_DNA"/>
</dbReference>
<sequence length="76" mass="8996">MSVTSLWTYGDRNSIDEAIQFEVLNDWLEDVLKEFNGLDIATFKTEYTWDETSEILRKAEEERESSKLKFIEGVER</sequence>
<evidence type="ECO:0000313" key="3">
    <source>
        <dbReference type="Proteomes" id="UP000665181"/>
    </source>
</evidence>
<evidence type="ECO:0000313" key="2">
    <source>
        <dbReference type="EMBL" id="WEY82931.1"/>
    </source>
</evidence>
<dbReference type="Proteomes" id="UP001214898">
    <property type="component" value="Plasmid unnamed1"/>
</dbReference>
<accession>A0A8I1WGM1</accession>
<proteinExistence type="predicted"/>
<organism evidence="1 3">
    <name type="scientific">Bacillus subtilis</name>
    <dbReference type="NCBI Taxonomy" id="1423"/>
    <lineage>
        <taxon>Bacteria</taxon>
        <taxon>Bacillati</taxon>
        <taxon>Bacillota</taxon>
        <taxon>Bacilli</taxon>
        <taxon>Bacillales</taxon>
        <taxon>Bacillaceae</taxon>
        <taxon>Bacillus</taxon>
    </lineage>
</organism>
<evidence type="ECO:0000313" key="1">
    <source>
        <dbReference type="EMBL" id="MBO3796475.1"/>
    </source>
</evidence>
<name>A0A8I1WGM1_BACIU</name>
<dbReference type="AlphaFoldDB" id="A0A8I1WGM1"/>